<keyword evidence="9" id="KW-1185">Reference proteome</keyword>
<dbReference type="SUPFAM" id="SSF50156">
    <property type="entry name" value="PDZ domain-like"/>
    <property type="match status" value="1"/>
</dbReference>
<name>A0A163ITG5_9BACL</name>
<comment type="similarity">
    <text evidence="1">Belongs to the peptidase S1C family.</text>
</comment>
<feature type="domain" description="PDZ" evidence="7">
    <location>
        <begin position="351"/>
        <end position="450"/>
    </location>
</feature>
<dbReference type="FunFam" id="2.40.10.10:FF:000001">
    <property type="entry name" value="Periplasmic serine protease DegS"/>
    <property type="match status" value="1"/>
</dbReference>
<comment type="caution">
    <text evidence="8">The sequence shown here is derived from an EMBL/GenBank/DDBJ whole genome shotgun (WGS) entry which is preliminary data.</text>
</comment>
<dbReference type="STRING" id="59843.A3958_09050"/>
<dbReference type="EMBL" id="LWMH01000001">
    <property type="protein sequence ID" value="KZS46152.1"/>
    <property type="molecule type" value="Genomic_DNA"/>
</dbReference>
<dbReference type="InterPro" id="IPR001940">
    <property type="entry name" value="Peptidase_S1C"/>
</dbReference>
<organism evidence="8 9">
    <name type="scientific">Paenibacillus glucanolyticus</name>
    <dbReference type="NCBI Taxonomy" id="59843"/>
    <lineage>
        <taxon>Bacteria</taxon>
        <taxon>Bacillati</taxon>
        <taxon>Bacillota</taxon>
        <taxon>Bacilli</taxon>
        <taxon>Bacillales</taxon>
        <taxon>Paenibacillaceae</taxon>
        <taxon>Paenibacillus</taxon>
    </lineage>
</organism>
<reference evidence="8" key="1">
    <citation type="journal article" date="2016" name="Genome Announc.">
        <title>Draft genomes of two strains of Paenibacillus glucanolyticus with capability to degrade lignocellulose.</title>
        <authorList>
            <person name="Mathews S.L."/>
            <person name="Pawlak J."/>
            <person name="Grunden A.M."/>
        </authorList>
    </citation>
    <scope>NUCLEOTIDE SEQUENCE [LARGE SCALE GENOMIC DNA]</scope>
    <source>
        <strain evidence="8">SLM1</strain>
    </source>
</reference>
<dbReference type="PANTHER" id="PTHR22939:SF129">
    <property type="entry name" value="SERINE PROTEASE HTRA2, MITOCHONDRIAL"/>
    <property type="match status" value="1"/>
</dbReference>
<dbReference type="PANTHER" id="PTHR22939">
    <property type="entry name" value="SERINE PROTEASE FAMILY S1C HTRA-RELATED"/>
    <property type="match status" value="1"/>
</dbReference>
<keyword evidence="4" id="KW-0720">Serine protease</keyword>
<dbReference type="OrthoDB" id="9758917at2"/>
<evidence type="ECO:0000313" key="8">
    <source>
        <dbReference type="EMBL" id="KZS46152.1"/>
    </source>
</evidence>
<dbReference type="Pfam" id="PF13180">
    <property type="entry name" value="PDZ_2"/>
    <property type="match status" value="1"/>
</dbReference>
<evidence type="ECO:0000256" key="6">
    <source>
        <dbReference type="SAM" id="Phobius"/>
    </source>
</evidence>
<evidence type="ECO:0000313" key="9">
    <source>
        <dbReference type="Proteomes" id="UP000076796"/>
    </source>
</evidence>
<dbReference type="SUPFAM" id="SSF50494">
    <property type="entry name" value="Trypsin-like serine proteases"/>
    <property type="match status" value="1"/>
</dbReference>
<accession>A0A163ITG5</accession>
<evidence type="ECO:0000256" key="2">
    <source>
        <dbReference type="ARBA" id="ARBA00022670"/>
    </source>
</evidence>
<sequence length="456" mass="49092">MGLFDDDFYSTKISRQSKNTSEDPSERKTKWRTSRRKKSLSTFQISAISSVCSALIAVMLFSFLTGHPATSSPMTLINGSHQLSTSDGDPYERIISAAQKVRPAVVSVLTHKETILPEEEGLEGEGLEEESAVPPEQEGDFELPEGFDFGEDFDFGNDFGGSQEDALGSGVIFKKLEGKAFVITNNHVVEGADSLEVVLVGGEKRKATLVGTDNVSDIAVLSIDSKGIGEVAEFGDSSKLRLGETVIAIGNPLGLGDTLTSGIVSYTNRIIPVSLNQDGIYDWEQEVIQTDAAINEGNSGGALVDLNGKVIGINTMKIADTGVEGLGFAIPVNEITEVVTELMLKGHIARPYLGVYTVDLSNPYAPLSKKEKENLKLPKTVTEGVVVLDALGPALDAGMQLNDVIIKLDGKPITTTLELRKHLYRNTKVGSDLNVAFYRDGKLQSLKVKLEEKPGE</sequence>
<evidence type="ECO:0000256" key="5">
    <source>
        <dbReference type="SAM" id="MobiDB-lite"/>
    </source>
</evidence>
<dbReference type="InterPro" id="IPR001478">
    <property type="entry name" value="PDZ"/>
</dbReference>
<dbReference type="AlphaFoldDB" id="A0A163ITG5"/>
<keyword evidence="3" id="KW-0378">Hydrolase</keyword>
<dbReference type="Proteomes" id="UP000076796">
    <property type="component" value="Unassembled WGS sequence"/>
</dbReference>
<dbReference type="InterPro" id="IPR036034">
    <property type="entry name" value="PDZ_sf"/>
</dbReference>
<dbReference type="GO" id="GO:0006508">
    <property type="term" value="P:proteolysis"/>
    <property type="evidence" value="ECO:0007669"/>
    <property type="project" value="UniProtKB-KW"/>
</dbReference>
<protein>
    <submittedName>
        <fullName evidence="8">Serine protease</fullName>
    </submittedName>
</protein>
<dbReference type="RefSeq" id="WP_063478189.1">
    <property type="nucleotide sequence ID" value="NZ_CP147845.1"/>
</dbReference>
<dbReference type="Pfam" id="PF13365">
    <property type="entry name" value="Trypsin_2"/>
    <property type="match status" value="1"/>
</dbReference>
<dbReference type="Gene3D" id="2.40.10.10">
    <property type="entry name" value="Trypsin-like serine proteases"/>
    <property type="match status" value="2"/>
</dbReference>
<dbReference type="Gene3D" id="2.30.42.10">
    <property type="match status" value="1"/>
</dbReference>
<dbReference type="GeneID" id="97552440"/>
<dbReference type="GO" id="GO:0004252">
    <property type="term" value="F:serine-type endopeptidase activity"/>
    <property type="evidence" value="ECO:0007669"/>
    <property type="project" value="InterPro"/>
</dbReference>
<evidence type="ECO:0000259" key="7">
    <source>
        <dbReference type="Pfam" id="PF13180"/>
    </source>
</evidence>
<keyword evidence="6" id="KW-1133">Transmembrane helix</keyword>
<dbReference type="InterPro" id="IPR009003">
    <property type="entry name" value="Peptidase_S1_PA"/>
</dbReference>
<proteinExistence type="inferred from homology"/>
<keyword evidence="6" id="KW-0472">Membrane</keyword>
<keyword evidence="6" id="KW-0812">Transmembrane</keyword>
<evidence type="ECO:0000256" key="1">
    <source>
        <dbReference type="ARBA" id="ARBA00010541"/>
    </source>
</evidence>
<dbReference type="PRINTS" id="PR00834">
    <property type="entry name" value="PROTEASES2C"/>
</dbReference>
<feature type="region of interest" description="Disordered" evidence="5">
    <location>
        <begin position="1"/>
        <end position="33"/>
    </location>
</feature>
<keyword evidence="2 8" id="KW-0645">Protease</keyword>
<evidence type="ECO:0000256" key="3">
    <source>
        <dbReference type="ARBA" id="ARBA00022801"/>
    </source>
</evidence>
<evidence type="ECO:0000256" key="4">
    <source>
        <dbReference type="ARBA" id="ARBA00022825"/>
    </source>
</evidence>
<feature type="transmembrane region" description="Helical" evidence="6">
    <location>
        <begin position="40"/>
        <end position="64"/>
    </location>
</feature>
<gene>
    <name evidence="8" type="ORF">AWU65_09555</name>
</gene>
<dbReference type="InterPro" id="IPR043504">
    <property type="entry name" value="Peptidase_S1_PA_chymotrypsin"/>
</dbReference>